<gene>
    <name evidence="6" type="ORF">HAX54_025035</name>
</gene>
<protein>
    <submittedName>
        <fullName evidence="6">Uncharacterized protein</fullName>
    </submittedName>
</protein>
<keyword evidence="3" id="KW-0479">Metal-binding</keyword>
<dbReference type="SUPFAM" id="SSF48264">
    <property type="entry name" value="Cytochrome P450"/>
    <property type="match status" value="1"/>
</dbReference>
<dbReference type="EMBL" id="JACEIK010003035">
    <property type="protein sequence ID" value="MCD9640023.1"/>
    <property type="molecule type" value="Genomic_DNA"/>
</dbReference>
<name>A0ABS8UZ26_DATST</name>
<evidence type="ECO:0000313" key="6">
    <source>
        <dbReference type="EMBL" id="MCD9640023.1"/>
    </source>
</evidence>
<proteinExistence type="inferred from homology"/>
<comment type="cofactor">
    <cofactor evidence="1">
        <name>heme</name>
        <dbReference type="ChEBI" id="CHEBI:30413"/>
    </cofactor>
</comment>
<dbReference type="InterPro" id="IPR036396">
    <property type="entry name" value="Cyt_P450_sf"/>
</dbReference>
<comment type="similarity">
    <text evidence="2">Belongs to the cytochrome P450 family.</text>
</comment>
<accession>A0ABS8UZ26</accession>
<dbReference type="Gene3D" id="1.10.630.10">
    <property type="entry name" value="Cytochrome P450"/>
    <property type="match status" value="1"/>
</dbReference>
<dbReference type="PANTHER" id="PTHR24296">
    <property type="entry name" value="CYTOCHROME P450"/>
    <property type="match status" value="1"/>
</dbReference>
<keyword evidence="5" id="KW-0408">Iron</keyword>
<evidence type="ECO:0000256" key="3">
    <source>
        <dbReference type="ARBA" id="ARBA00022723"/>
    </source>
</evidence>
<sequence length="211" mass="24139">MKEVQRFFQELEGKNSRRFSRFWGDGIFTLTWICGRIRGNSPRNDHTSEIPQVLVKTNVDKVENGLIPVLEFGAEEGRIVDLQDVFKRFTFDTTCILLTGFDPGCLSLELGDVPFLNAMDDAKDVCHTSLPESVWKLQQWLGIGPEKKLSRAVEVLLTKSSTRLHKNPSILPKWTPCSSKYESDDSLYAMGRMESIWGHDALEFKPQRWIS</sequence>
<keyword evidence="7" id="KW-1185">Reference proteome</keyword>
<organism evidence="6 7">
    <name type="scientific">Datura stramonium</name>
    <name type="common">Jimsonweed</name>
    <name type="synonym">Common thornapple</name>
    <dbReference type="NCBI Taxonomy" id="4076"/>
    <lineage>
        <taxon>Eukaryota</taxon>
        <taxon>Viridiplantae</taxon>
        <taxon>Streptophyta</taxon>
        <taxon>Embryophyta</taxon>
        <taxon>Tracheophyta</taxon>
        <taxon>Spermatophyta</taxon>
        <taxon>Magnoliopsida</taxon>
        <taxon>eudicotyledons</taxon>
        <taxon>Gunneridae</taxon>
        <taxon>Pentapetalae</taxon>
        <taxon>asterids</taxon>
        <taxon>lamiids</taxon>
        <taxon>Solanales</taxon>
        <taxon>Solanaceae</taxon>
        <taxon>Solanoideae</taxon>
        <taxon>Datureae</taxon>
        <taxon>Datura</taxon>
    </lineage>
</organism>
<reference evidence="6 7" key="1">
    <citation type="journal article" date="2021" name="BMC Genomics">
        <title>Datura genome reveals duplications of psychoactive alkaloid biosynthetic genes and high mutation rate following tissue culture.</title>
        <authorList>
            <person name="Rajewski A."/>
            <person name="Carter-House D."/>
            <person name="Stajich J."/>
            <person name="Litt A."/>
        </authorList>
    </citation>
    <scope>NUCLEOTIDE SEQUENCE [LARGE SCALE GENOMIC DNA]</scope>
    <source>
        <strain evidence="6">AR-01</strain>
    </source>
</reference>
<evidence type="ECO:0000256" key="5">
    <source>
        <dbReference type="ARBA" id="ARBA00023004"/>
    </source>
</evidence>
<keyword evidence="4" id="KW-0560">Oxidoreductase</keyword>
<evidence type="ECO:0000313" key="7">
    <source>
        <dbReference type="Proteomes" id="UP000823775"/>
    </source>
</evidence>
<evidence type="ECO:0000256" key="4">
    <source>
        <dbReference type="ARBA" id="ARBA00023002"/>
    </source>
</evidence>
<evidence type="ECO:0000256" key="1">
    <source>
        <dbReference type="ARBA" id="ARBA00001971"/>
    </source>
</evidence>
<evidence type="ECO:0000256" key="2">
    <source>
        <dbReference type="ARBA" id="ARBA00010617"/>
    </source>
</evidence>
<dbReference type="Proteomes" id="UP000823775">
    <property type="component" value="Unassembled WGS sequence"/>
</dbReference>
<comment type="caution">
    <text evidence="6">The sequence shown here is derived from an EMBL/GenBank/DDBJ whole genome shotgun (WGS) entry which is preliminary data.</text>
</comment>